<dbReference type="EMBL" id="JACBAG010001895">
    <property type="protein sequence ID" value="KAF7177611.1"/>
    <property type="molecule type" value="Genomic_DNA"/>
</dbReference>
<reference evidence="2" key="1">
    <citation type="submission" date="2020-06" db="EMBL/GenBank/DDBJ databases">
        <title>Draft genome sequences of strains closely related to Aspergillus parafelis and Aspergillus hiratsukae.</title>
        <authorList>
            <person name="Dos Santos R.A.C."/>
            <person name="Rivero-Menendez O."/>
            <person name="Steenwyk J.L."/>
            <person name="Mead M.E."/>
            <person name="Goldman G.H."/>
            <person name="Alastruey-Izquierdo A."/>
            <person name="Rokas A."/>
        </authorList>
    </citation>
    <scope>NUCLEOTIDE SEQUENCE</scope>
    <source>
        <strain evidence="2">CNM-CM5623</strain>
        <strain evidence="3">CNM-CM7691</strain>
    </source>
</reference>
<feature type="region of interest" description="Disordered" evidence="1">
    <location>
        <begin position="1"/>
        <end position="22"/>
    </location>
</feature>
<evidence type="ECO:0000313" key="2">
    <source>
        <dbReference type="EMBL" id="KAF7173673.1"/>
    </source>
</evidence>
<dbReference type="AlphaFoldDB" id="A0A8H6QJ55"/>
<evidence type="ECO:0000313" key="4">
    <source>
        <dbReference type="Proteomes" id="UP000641853"/>
    </source>
</evidence>
<dbReference type="EMBL" id="JACBAE010001060">
    <property type="protein sequence ID" value="KAF7173673.1"/>
    <property type="molecule type" value="Genomic_DNA"/>
</dbReference>
<organism evidence="2 5">
    <name type="scientific">Aspergillus felis</name>
    <dbReference type="NCBI Taxonomy" id="1287682"/>
    <lineage>
        <taxon>Eukaryota</taxon>
        <taxon>Fungi</taxon>
        <taxon>Dikarya</taxon>
        <taxon>Ascomycota</taxon>
        <taxon>Pezizomycotina</taxon>
        <taxon>Eurotiomycetes</taxon>
        <taxon>Eurotiomycetidae</taxon>
        <taxon>Eurotiales</taxon>
        <taxon>Aspergillaceae</taxon>
        <taxon>Aspergillus</taxon>
        <taxon>Aspergillus subgen. Fumigati</taxon>
    </lineage>
</organism>
<accession>A0A8H6QJ55</accession>
<dbReference type="Proteomes" id="UP000654922">
    <property type="component" value="Unassembled WGS sequence"/>
</dbReference>
<evidence type="ECO:0000256" key="1">
    <source>
        <dbReference type="SAM" id="MobiDB-lite"/>
    </source>
</evidence>
<comment type="caution">
    <text evidence="2">The sequence shown here is derived from an EMBL/GenBank/DDBJ whole genome shotgun (WGS) entry which is preliminary data.</text>
</comment>
<sequence length="73" mass="8409">MSKSFSSESRARTQPWDIPGFDIPETMAEREITVARAKLDKMTINTPPKEMFKSASQVTRKQIYDAAYLRPWA</sequence>
<protein>
    <submittedName>
        <fullName evidence="2">Uncharacterized protein</fullName>
    </submittedName>
</protein>
<keyword evidence="4" id="KW-1185">Reference proteome</keyword>
<gene>
    <name evidence="2" type="ORF">CNMCM5623_005899</name>
    <name evidence="3" type="ORF">CNMCM7691_005940</name>
</gene>
<proteinExistence type="predicted"/>
<evidence type="ECO:0000313" key="3">
    <source>
        <dbReference type="EMBL" id="KAF7177611.1"/>
    </source>
</evidence>
<evidence type="ECO:0000313" key="5">
    <source>
        <dbReference type="Proteomes" id="UP000654922"/>
    </source>
</evidence>
<dbReference type="Proteomes" id="UP000641853">
    <property type="component" value="Unassembled WGS sequence"/>
</dbReference>
<dbReference type="OrthoDB" id="10551002at2759"/>
<name>A0A8H6QJ55_9EURO</name>